<accession>A0A1F5FG61</accession>
<name>A0A1F5FG61_9BACT</name>
<evidence type="ECO:0000313" key="1">
    <source>
        <dbReference type="EMBL" id="OGD78658.1"/>
    </source>
</evidence>
<organism evidence="1 2">
    <name type="scientific">Candidatus Collierbacteria bacterium RIFOXYB1_FULL_49_13</name>
    <dbReference type="NCBI Taxonomy" id="1817728"/>
    <lineage>
        <taxon>Bacteria</taxon>
        <taxon>Candidatus Collieribacteriota</taxon>
    </lineage>
</organism>
<comment type="caution">
    <text evidence="1">The sequence shown here is derived from an EMBL/GenBank/DDBJ whole genome shotgun (WGS) entry which is preliminary data.</text>
</comment>
<reference evidence="1 2" key="1">
    <citation type="journal article" date="2016" name="Nat. Commun.">
        <title>Thousands of microbial genomes shed light on interconnected biogeochemical processes in an aquifer system.</title>
        <authorList>
            <person name="Anantharaman K."/>
            <person name="Brown C.T."/>
            <person name="Hug L.A."/>
            <person name="Sharon I."/>
            <person name="Castelle C.J."/>
            <person name="Probst A.J."/>
            <person name="Thomas B.C."/>
            <person name="Singh A."/>
            <person name="Wilkins M.J."/>
            <person name="Karaoz U."/>
            <person name="Brodie E.L."/>
            <person name="Williams K.H."/>
            <person name="Hubbard S.S."/>
            <person name="Banfield J.F."/>
        </authorList>
    </citation>
    <scope>NUCLEOTIDE SEQUENCE [LARGE SCALE GENOMIC DNA]</scope>
</reference>
<dbReference type="EMBL" id="MFAM01000039">
    <property type="protein sequence ID" value="OGD78658.1"/>
    <property type="molecule type" value="Genomic_DNA"/>
</dbReference>
<gene>
    <name evidence="1" type="ORF">A2368_01970</name>
</gene>
<dbReference type="AlphaFoldDB" id="A0A1F5FG61"/>
<dbReference type="Proteomes" id="UP000176682">
    <property type="component" value="Unassembled WGS sequence"/>
</dbReference>
<proteinExistence type="predicted"/>
<protein>
    <submittedName>
        <fullName evidence="1">Uncharacterized protein</fullName>
    </submittedName>
</protein>
<evidence type="ECO:0000313" key="2">
    <source>
        <dbReference type="Proteomes" id="UP000176682"/>
    </source>
</evidence>
<sequence>MTFYFYISKTANFFHFLANLTDWHYSVRQSYKKYWLGLDGPLTSEETTVLGQLNELFKKYHYGQNYWGKVFLRKAESDVWVAAETSFGTEDTKTFRRAMDVFQARFDKIWQEEMNGIHSWRQKLTESQNILGFDAITADLSMFFGSKPQLPDQIKVILLLSSPNSNGGGANTGTGSVTLELSGMPIDRLVDVWMTLWHELIHAYWESSQSYQEVLNPFLTGLNQDGTQSLVENVDLGILIKEAISDSLLPSGYLASKYFGIDSEQKFSQIISRSGPNSTAPNSLRYWRARLAQKLLPLTTKCIESGRPLDQAYLDEIRSLLRQV</sequence>